<accession>A0ABQ8MN29</accession>
<protein>
    <submittedName>
        <fullName evidence="1">G2/M phase-specific E3 ubiquitin-protein ligase</fullName>
    </submittedName>
</protein>
<dbReference type="SUPFAM" id="SSF56204">
    <property type="entry name" value="Hect, E3 ligase catalytic domain"/>
    <property type="match status" value="1"/>
</dbReference>
<proteinExistence type="predicted"/>
<comment type="caution">
    <text evidence="1">The sequence shown here is derived from an EMBL/GenBank/DDBJ whole genome shotgun (WGS) entry which is preliminary data.</text>
</comment>
<name>A0ABQ8MN29_LABRO</name>
<evidence type="ECO:0000313" key="1">
    <source>
        <dbReference type="EMBL" id="KAI2664251.1"/>
    </source>
</evidence>
<organism evidence="1 2">
    <name type="scientific">Labeo rohita</name>
    <name type="common">Indian major carp</name>
    <name type="synonym">Cyprinus rohita</name>
    <dbReference type="NCBI Taxonomy" id="84645"/>
    <lineage>
        <taxon>Eukaryota</taxon>
        <taxon>Metazoa</taxon>
        <taxon>Chordata</taxon>
        <taxon>Craniata</taxon>
        <taxon>Vertebrata</taxon>
        <taxon>Euteleostomi</taxon>
        <taxon>Actinopterygii</taxon>
        <taxon>Neopterygii</taxon>
        <taxon>Teleostei</taxon>
        <taxon>Ostariophysi</taxon>
        <taxon>Cypriniformes</taxon>
        <taxon>Cyprinidae</taxon>
        <taxon>Labeoninae</taxon>
        <taxon>Labeonini</taxon>
        <taxon>Labeo</taxon>
    </lineage>
</organism>
<reference evidence="1 2" key="1">
    <citation type="submission" date="2022-01" db="EMBL/GenBank/DDBJ databases">
        <title>A high-quality chromosome-level genome assembly of rohu carp, Labeo rohita.</title>
        <authorList>
            <person name="Arick M.A. II"/>
            <person name="Hsu C.-Y."/>
            <person name="Magbanua Z."/>
            <person name="Pechanova O."/>
            <person name="Grover C."/>
            <person name="Miller E."/>
            <person name="Thrash A."/>
            <person name="Ezzel L."/>
            <person name="Alam S."/>
            <person name="Benzie J."/>
            <person name="Hamilton M."/>
            <person name="Karsi A."/>
            <person name="Lawrence M.L."/>
            <person name="Peterson D.G."/>
        </authorList>
    </citation>
    <scope>NUCLEOTIDE SEQUENCE [LARGE SCALE GENOMIC DNA]</scope>
    <source>
        <strain evidence="2">BAU-BD-2019</strain>
        <tissue evidence="1">Blood</tissue>
    </source>
</reference>
<dbReference type="Proteomes" id="UP000830375">
    <property type="component" value="Unassembled WGS sequence"/>
</dbReference>
<dbReference type="Gene3D" id="3.90.1750.10">
    <property type="entry name" value="Hect, E3 ligase catalytic domains"/>
    <property type="match status" value="1"/>
</dbReference>
<evidence type="ECO:0000313" key="2">
    <source>
        <dbReference type="Proteomes" id="UP000830375"/>
    </source>
</evidence>
<dbReference type="EMBL" id="JACTAM010000005">
    <property type="protein sequence ID" value="KAI2664251.1"/>
    <property type="molecule type" value="Genomic_DNA"/>
</dbReference>
<keyword evidence="2" id="KW-1185">Reference proteome</keyword>
<gene>
    <name evidence="1" type="ORF">H4Q32_002416</name>
</gene>
<dbReference type="InterPro" id="IPR035983">
    <property type="entry name" value="Hect_E3_ubiquitin_ligase"/>
</dbReference>
<sequence>MDHFLLLLSPGKTPLTLSVVQEWLNKRNTTTVAKFLDTVDLQTILKKLLIKVDGNLCPTANQINICRENILHCSLQAFSRRRFNPEAKLDIVFVDSEQKGEGAIDEGGLRLLMRSFSRAMRKIGVWLLTLKVTLQTRLYTIIGEMIAVCVVHGGVGPHFVSERLFQQICGMPTSPASVDEVGDHTLREQLIKIQEATTVLEANCAVTEAADSSSVIGALKYVSSLTEKNSLVQSAAEFFVNGRLQAALDQFTEGMQTLGLLDEMQKNSALFYDMFVSDEKPLQAKDLSGLLRVNFSLRGSNRRARENQTICHKKF</sequence>